<name>A0A2G5CW61_AQUCA</name>
<dbReference type="SUPFAM" id="SSF48403">
    <property type="entry name" value="Ankyrin repeat"/>
    <property type="match status" value="1"/>
</dbReference>
<dbReference type="Proteomes" id="UP000230069">
    <property type="component" value="Unassembled WGS sequence"/>
</dbReference>
<proteinExistence type="predicted"/>
<evidence type="ECO:0008006" key="3">
    <source>
        <dbReference type="Google" id="ProtNLM"/>
    </source>
</evidence>
<dbReference type="AlphaFoldDB" id="A0A2G5CW61"/>
<gene>
    <name evidence="1" type="ORF">AQUCO_03500100v1</name>
</gene>
<accession>A0A2G5CW61</accession>
<dbReference type="InterPro" id="IPR002110">
    <property type="entry name" value="Ankyrin_rpt"/>
</dbReference>
<organism evidence="1 2">
    <name type="scientific">Aquilegia coerulea</name>
    <name type="common">Rocky mountain columbine</name>
    <dbReference type="NCBI Taxonomy" id="218851"/>
    <lineage>
        <taxon>Eukaryota</taxon>
        <taxon>Viridiplantae</taxon>
        <taxon>Streptophyta</taxon>
        <taxon>Embryophyta</taxon>
        <taxon>Tracheophyta</taxon>
        <taxon>Spermatophyta</taxon>
        <taxon>Magnoliopsida</taxon>
        <taxon>Ranunculales</taxon>
        <taxon>Ranunculaceae</taxon>
        <taxon>Thalictroideae</taxon>
        <taxon>Aquilegia</taxon>
    </lineage>
</organism>
<evidence type="ECO:0000313" key="2">
    <source>
        <dbReference type="Proteomes" id="UP000230069"/>
    </source>
</evidence>
<dbReference type="OrthoDB" id="10478622at2759"/>
<dbReference type="InParanoid" id="A0A2G5CW61"/>
<dbReference type="SMART" id="SM00248">
    <property type="entry name" value="ANK"/>
    <property type="match status" value="3"/>
</dbReference>
<reference evidence="1 2" key="1">
    <citation type="submission" date="2017-09" db="EMBL/GenBank/DDBJ databases">
        <title>WGS assembly of Aquilegia coerulea Goldsmith.</title>
        <authorList>
            <person name="Hodges S."/>
            <person name="Kramer E."/>
            <person name="Nordborg M."/>
            <person name="Tomkins J."/>
            <person name="Borevitz J."/>
            <person name="Derieg N."/>
            <person name="Yan J."/>
            <person name="Mihaltcheva S."/>
            <person name="Hayes R.D."/>
            <person name="Rokhsar D."/>
        </authorList>
    </citation>
    <scope>NUCLEOTIDE SEQUENCE [LARGE SCALE GENOMIC DNA]</scope>
    <source>
        <strain evidence="2">cv. Goldsmith</strain>
    </source>
</reference>
<evidence type="ECO:0000313" key="1">
    <source>
        <dbReference type="EMBL" id="PIA35501.1"/>
    </source>
</evidence>
<dbReference type="InterPro" id="IPR036770">
    <property type="entry name" value="Ankyrin_rpt-contain_sf"/>
</dbReference>
<dbReference type="Gene3D" id="1.25.40.20">
    <property type="entry name" value="Ankyrin repeat-containing domain"/>
    <property type="match status" value="1"/>
</dbReference>
<sequence length="176" mass="20245">MDLFNRVSRGDLEYLKKVELDVLLNSRDQDRSSVLCIATRCNQLDCCKEILKRCSSLLYHQNHEDKSVLHHAVCVTDYRLMDFFLSAGLDATKSEGDAENMIRYKKWINLQSVGNTALIVAISRKNYYVVKKFVDVDSQYKLSLSGMIKAYKMIKMLTDSRYTDHGYGANVRIVAQ</sequence>
<dbReference type="EMBL" id="KZ305052">
    <property type="protein sequence ID" value="PIA35501.1"/>
    <property type="molecule type" value="Genomic_DNA"/>
</dbReference>
<keyword evidence="2" id="KW-1185">Reference proteome</keyword>
<protein>
    <recommendedName>
        <fullName evidence="3">PGG domain-containing protein</fullName>
    </recommendedName>
</protein>